<evidence type="ECO:0000313" key="6">
    <source>
        <dbReference type="Proteomes" id="UP000525652"/>
    </source>
</evidence>
<gene>
    <name evidence="2" type="ORF">H5P30_04425</name>
    <name evidence="3" type="ORF">H5P30_14365</name>
    <name evidence="4" type="ORF">H5P30_15410</name>
    <name evidence="5" type="ORF">H5P30_15535</name>
</gene>
<dbReference type="EMBL" id="JACHVA010000124">
    <property type="protein sequence ID" value="MBC2603194.1"/>
    <property type="molecule type" value="Genomic_DNA"/>
</dbReference>
<keyword evidence="6" id="KW-1185">Reference proteome</keyword>
<dbReference type="InterPro" id="IPR009057">
    <property type="entry name" value="Homeodomain-like_sf"/>
</dbReference>
<sequence length="74" mass="8397">MTEKERFVTLAGTGRFTITDLCRDFGISRKTGHKYLERHSREGRAGLKDRSRCPGSSPSVTEEEVERLILSAIR</sequence>
<dbReference type="SUPFAM" id="SSF46689">
    <property type="entry name" value="Homeodomain-like"/>
    <property type="match status" value="1"/>
</dbReference>
<evidence type="ECO:0000313" key="5">
    <source>
        <dbReference type="EMBL" id="MBC2603194.1"/>
    </source>
</evidence>
<evidence type="ECO:0000313" key="3">
    <source>
        <dbReference type="EMBL" id="MBC2602964.1"/>
    </source>
</evidence>
<accession>A0A7X1E5I1</accession>
<evidence type="ECO:0000313" key="4">
    <source>
        <dbReference type="EMBL" id="MBC2603169.1"/>
    </source>
</evidence>
<dbReference type="InterPro" id="IPR024967">
    <property type="entry name" value="DNA-bd_IS481-type"/>
</dbReference>
<evidence type="ECO:0000259" key="1">
    <source>
        <dbReference type="Pfam" id="PF13011"/>
    </source>
</evidence>
<dbReference type="EMBL" id="JACHVA010000110">
    <property type="protein sequence ID" value="MBC2602964.1"/>
    <property type="molecule type" value="Genomic_DNA"/>
</dbReference>
<dbReference type="Proteomes" id="UP000525652">
    <property type="component" value="Unassembled WGS sequence"/>
</dbReference>
<dbReference type="Pfam" id="PF13011">
    <property type="entry name" value="LZ_Tnp_IS481"/>
    <property type="match status" value="1"/>
</dbReference>
<feature type="domain" description="DNA-binding" evidence="1">
    <location>
        <begin position="16"/>
        <end position="67"/>
    </location>
</feature>
<evidence type="ECO:0000313" key="2">
    <source>
        <dbReference type="EMBL" id="MBC2601021.1"/>
    </source>
</evidence>
<dbReference type="AlphaFoldDB" id="A0A7X1E5I1"/>
<organism evidence="4 6">
    <name type="scientific">Puniceicoccus vermicola</name>
    <dbReference type="NCBI Taxonomy" id="388746"/>
    <lineage>
        <taxon>Bacteria</taxon>
        <taxon>Pseudomonadati</taxon>
        <taxon>Verrucomicrobiota</taxon>
        <taxon>Opitutia</taxon>
        <taxon>Puniceicoccales</taxon>
        <taxon>Puniceicoccaceae</taxon>
        <taxon>Puniceicoccus</taxon>
    </lineage>
</organism>
<protein>
    <submittedName>
        <fullName evidence="4">Helix-turn-helix domain-containing protein</fullName>
    </submittedName>
</protein>
<dbReference type="EMBL" id="JACHVA010000044">
    <property type="protein sequence ID" value="MBC2601021.1"/>
    <property type="molecule type" value="Genomic_DNA"/>
</dbReference>
<proteinExistence type="predicted"/>
<name>A0A7X1E5I1_9BACT</name>
<comment type="caution">
    <text evidence="4">The sequence shown here is derived from an EMBL/GenBank/DDBJ whole genome shotgun (WGS) entry which is preliminary data.</text>
</comment>
<dbReference type="EMBL" id="JACHVA010000123">
    <property type="protein sequence ID" value="MBC2603169.1"/>
    <property type="molecule type" value="Genomic_DNA"/>
</dbReference>
<dbReference type="RefSeq" id="WP_185691749.1">
    <property type="nucleotide sequence ID" value="NZ_JACHVA010000044.1"/>
</dbReference>
<reference evidence="4 6" key="1">
    <citation type="submission" date="2020-07" db="EMBL/GenBank/DDBJ databases">
        <authorList>
            <person name="Feng X."/>
        </authorList>
    </citation>
    <scope>NUCLEOTIDE SEQUENCE [LARGE SCALE GENOMIC DNA]</scope>
    <source>
        <strain evidence="4 6">JCM14086</strain>
    </source>
</reference>